<comment type="catalytic activity">
    <reaction evidence="1">
        <text>Thiol-dependent hydrolysis of ester, thioester, amide, peptide and isopeptide bonds formed by the C-terminal Gly of ubiquitin (a 76-residue protein attached to proteins as an intracellular targeting signal).</text>
        <dbReference type="EC" id="3.4.19.12"/>
    </reaction>
</comment>
<keyword evidence="15" id="KW-0539">Nucleus</keyword>
<keyword evidence="10" id="KW-0863">Zinc-finger</keyword>
<dbReference type="SUPFAM" id="SSF57716">
    <property type="entry name" value="Glucocorticoid receptor-like (DNA-binding domain)"/>
    <property type="match status" value="1"/>
</dbReference>
<evidence type="ECO:0000256" key="3">
    <source>
        <dbReference type="ARBA" id="ARBA00004496"/>
    </source>
</evidence>
<dbReference type="PROSITE" id="PS51036">
    <property type="entry name" value="ZF_A20"/>
    <property type="match status" value="2"/>
</dbReference>
<comment type="caution">
    <text evidence="18">The sequence shown here is derived from an EMBL/GenBank/DDBJ whole genome shotgun (WGS) entry which is preliminary data.</text>
</comment>
<gene>
    <name evidence="18" type="ORF">KUTeg_018403</name>
</gene>
<dbReference type="InterPro" id="IPR003323">
    <property type="entry name" value="OTU_dom"/>
</dbReference>
<feature type="region of interest" description="Disordered" evidence="16">
    <location>
        <begin position="42"/>
        <end position="68"/>
    </location>
</feature>
<dbReference type="Gene3D" id="1.20.5.4770">
    <property type="match status" value="2"/>
</dbReference>
<feature type="domain" description="A20-type" evidence="17">
    <location>
        <begin position="545"/>
        <end position="580"/>
    </location>
</feature>
<evidence type="ECO:0000256" key="12">
    <source>
        <dbReference type="ARBA" id="ARBA00022801"/>
    </source>
</evidence>
<evidence type="ECO:0000256" key="4">
    <source>
        <dbReference type="ARBA" id="ARBA00005865"/>
    </source>
</evidence>
<dbReference type="PANTHER" id="PTHR13367:SF27">
    <property type="entry name" value="OTU DOMAIN-CONTAINING PROTEIN"/>
    <property type="match status" value="1"/>
</dbReference>
<feature type="region of interest" description="Disordered" evidence="16">
    <location>
        <begin position="478"/>
        <end position="516"/>
    </location>
</feature>
<feature type="compositionally biased region" description="Polar residues" evidence="16">
    <location>
        <begin position="478"/>
        <end position="496"/>
    </location>
</feature>
<name>A0ABQ9EI13_TEGGR</name>
<keyword evidence="11" id="KW-0833">Ubl conjugation pathway</keyword>
<comment type="subcellular location">
    <subcellularLocation>
        <location evidence="3">Cytoplasm</location>
    </subcellularLocation>
    <subcellularLocation>
        <location evidence="2">Nucleus</location>
    </subcellularLocation>
</comment>
<proteinExistence type="inferred from homology"/>
<protein>
    <recommendedName>
        <fullName evidence="5">ubiquitinyl hydrolase 1</fullName>
        <ecNumber evidence="5">3.4.19.12</ecNumber>
    </recommendedName>
</protein>
<dbReference type="PANTHER" id="PTHR13367">
    <property type="entry name" value="UBIQUITIN THIOESTERASE"/>
    <property type="match status" value="1"/>
</dbReference>
<organism evidence="18 19">
    <name type="scientific">Tegillarca granosa</name>
    <name type="common">Malaysian cockle</name>
    <name type="synonym">Anadara granosa</name>
    <dbReference type="NCBI Taxonomy" id="220873"/>
    <lineage>
        <taxon>Eukaryota</taxon>
        <taxon>Metazoa</taxon>
        <taxon>Spiralia</taxon>
        <taxon>Lophotrochozoa</taxon>
        <taxon>Mollusca</taxon>
        <taxon>Bivalvia</taxon>
        <taxon>Autobranchia</taxon>
        <taxon>Pteriomorphia</taxon>
        <taxon>Arcoida</taxon>
        <taxon>Arcoidea</taxon>
        <taxon>Arcidae</taxon>
        <taxon>Tegillarca</taxon>
    </lineage>
</organism>
<dbReference type="InterPro" id="IPR002653">
    <property type="entry name" value="Znf_A20"/>
</dbReference>
<evidence type="ECO:0000256" key="6">
    <source>
        <dbReference type="ARBA" id="ARBA00022490"/>
    </source>
</evidence>
<keyword evidence="9" id="KW-0479">Metal-binding</keyword>
<evidence type="ECO:0000256" key="11">
    <source>
        <dbReference type="ARBA" id="ARBA00022786"/>
    </source>
</evidence>
<keyword evidence="6" id="KW-0963">Cytoplasm</keyword>
<reference evidence="18 19" key="1">
    <citation type="submission" date="2022-12" db="EMBL/GenBank/DDBJ databases">
        <title>Chromosome-level genome of Tegillarca granosa.</title>
        <authorList>
            <person name="Kim J."/>
        </authorList>
    </citation>
    <scope>NUCLEOTIDE SEQUENCE [LARGE SCALE GENOMIC DNA]</scope>
    <source>
        <strain evidence="18">Teg-2019</strain>
        <tissue evidence="18">Adductor muscle</tissue>
    </source>
</reference>
<keyword evidence="12" id="KW-0378">Hydrolase</keyword>
<evidence type="ECO:0000256" key="5">
    <source>
        <dbReference type="ARBA" id="ARBA00012759"/>
    </source>
</evidence>
<sequence>MALYRRWRFQQTLVNQQSGLILSEDEWQKEWNGILKLASTTPRALPGDTNRRNSGCCDSPVTQSEKNSSSPVVYESLEEFHVFVLAHVLQRVIIVVADTMLKDCSGEALAPIPFGGIYLPLEINPKNCYRSPLLLTYDAAHFSALVPMDVNPFNDDKTSLPVAIPVVGPDLNILPLHFDVDPGVNYDWNLNKSNPQIQTNFTVDAKLNLLKKYLDLDKLLITGLDSDNDSDIDRKSSGSYESDDNVACIAKDKKKEGKVSQQIQSMSKQFGSLGKSMGKKIKKNFGSVGKALKAMGPDNGKSRRSSVGSGLTQSTKLPLTIAAIAEQEQNYVWCAKIKTKKADTQVKMIDNYLQDTKQRFEEDRAIWKAQGEEIRRRSVENFGDMCKNAPCVTTGCKMYGKPETSYLCSKCFSEQKQQLLQKQNSLGKYETYPGRGSRCPDDVQTYGKSKFYIGCEASEDQFLPSNPVSRPVPVQHLVASSQSDRNSPQSVDPQTRNRAHSFGARNRTPSPDYDNVEYTKKTAPVLSKDSKIQGGISNTNPAGSTSTPLICRNPGCDFYGSASTDNLCSACYKSKQRKSIESQQKTRL</sequence>
<evidence type="ECO:0000256" key="2">
    <source>
        <dbReference type="ARBA" id="ARBA00004123"/>
    </source>
</evidence>
<evidence type="ECO:0000256" key="16">
    <source>
        <dbReference type="SAM" id="MobiDB-lite"/>
    </source>
</evidence>
<evidence type="ECO:0000256" key="15">
    <source>
        <dbReference type="ARBA" id="ARBA00023242"/>
    </source>
</evidence>
<evidence type="ECO:0000256" key="13">
    <source>
        <dbReference type="ARBA" id="ARBA00022807"/>
    </source>
</evidence>
<evidence type="ECO:0000256" key="7">
    <source>
        <dbReference type="ARBA" id="ARBA00022553"/>
    </source>
</evidence>
<keyword evidence="8" id="KW-0645">Protease</keyword>
<evidence type="ECO:0000256" key="10">
    <source>
        <dbReference type="ARBA" id="ARBA00022771"/>
    </source>
</evidence>
<evidence type="ECO:0000313" key="18">
    <source>
        <dbReference type="EMBL" id="KAJ8304820.1"/>
    </source>
</evidence>
<dbReference type="InterPro" id="IPR051346">
    <property type="entry name" value="OTU_Deubiquitinase"/>
</dbReference>
<dbReference type="Proteomes" id="UP001217089">
    <property type="component" value="Unassembled WGS sequence"/>
</dbReference>
<feature type="region of interest" description="Disordered" evidence="16">
    <location>
        <begin position="292"/>
        <end position="311"/>
    </location>
</feature>
<keyword evidence="13" id="KW-0788">Thiol protease</keyword>
<evidence type="ECO:0000256" key="9">
    <source>
        <dbReference type="ARBA" id="ARBA00022723"/>
    </source>
</evidence>
<dbReference type="Pfam" id="PF02338">
    <property type="entry name" value="OTU"/>
    <property type="match status" value="1"/>
</dbReference>
<evidence type="ECO:0000256" key="1">
    <source>
        <dbReference type="ARBA" id="ARBA00000707"/>
    </source>
</evidence>
<dbReference type="EMBL" id="JARBDR010000903">
    <property type="protein sequence ID" value="KAJ8304820.1"/>
    <property type="molecule type" value="Genomic_DNA"/>
</dbReference>
<evidence type="ECO:0000313" key="19">
    <source>
        <dbReference type="Proteomes" id="UP001217089"/>
    </source>
</evidence>
<dbReference type="Pfam" id="PF01754">
    <property type="entry name" value="zf-A20"/>
    <property type="match status" value="2"/>
</dbReference>
<dbReference type="EC" id="3.4.19.12" evidence="5"/>
<keyword evidence="7" id="KW-0597">Phosphoprotein</keyword>
<keyword evidence="14" id="KW-0862">Zinc</keyword>
<evidence type="ECO:0000259" key="17">
    <source>
        <dbReference type="PROSITE" id="PS51036"/>
    </source>
</evidence>
<evidence type="ECO:0000256" key="8">
    <source>
        <dbReference type="ARBA" id="ARBA00022670"/>
    </source>
</evidence>
<keyword evidence="19" id="KW-1185">Reference proteome</keyword>
<feature type="domain" description="A20-type" evidence="17">
    <location>
        <begin position="385"/>
        <end position="420"/>
    </location>
</feature>
<comment type="similarity">
    <text evidence="4">Belongs to the peptidase C64 family.</text>
</comment>
<dbReference type="SMART" id="SM00259">
    <property type="entry name" value="ZnF_A20"/>
    <property type="match status" value="2"/>
</dbReference>
<accession>A0ABQ9EI13</accession>
<evidence type="ECO:0000256" key="14">
    <source>
        <dbReference type="ARBA" id="ARBA00022833"/>
    </source>
</evidence>